<evidence type="ECO:0000256" key="4">
    <source>
        <dbReference type="ARBA" id="ARBA00022692"/>
    </source>
</evidence>
<proteinExistence type="predicted"/>
<protein>
    <submittedName>
        <fullName evidence="8">Dicarboxylate/amino acid:cation symporter</fullName>
    </submittedName>
</protein>
<keyword evidence="6 7" id="KW-0472">Membrane</keyword>
<dbReference type="Gene3D" id="1.10.3860.10">
    <property type="entry name" value="Sodium:dicarboxylate symporter"/>
    <property type="match status" value="1"/>
</dbReference>
<feature type="transmembrane region" description="Helical" evidence="7">
    <location>
        <begin position="322"/>
        <end position="343"/>
    </location>
</feature>
<dbReference type="SUPFAM" id="SSF118215">
    <property type="entry name" value="Proton glutamate symport protein"/>
    <property type="match status" value="1"/>
</dbReference>
<evidence type="ECO:0000256" key="2">
    <source>
        <dbReference type="ARBA" id="ARBA00022448"/>
    </source>
</evidence>
<feature type="transmembrane region" description="Helical" evidence="7">
    <location>
        <begin position="7"/>
        <end position="29"/>
    </location>
</feature>
<dbReference type="PANTHER" id="PTHR42865:SF7">
    <property type="entry name" value="PROTON_GLUTAMATE-ASPARTATE SYMPORTER"/>
    <property type="match status" value="1"/>
</dbReference>
<dbReference type="Pfam" id="PF00375">
    <property type="entry name" value="SDF"/>
    <property type="match status" value="1"/>
</dbReference>
<feature type="transmembrane region" description="Helical" evidence="7">
    <location>
        <begin position="183"/>
        <end position="209"/>
    </location>
</feature>
<dbReference type="PRINTS" id="PR00173">
    <property type="entry name" value="EDTRNSPORT"/>
</dbReference>
<sequence>MKLAKRILIALALGAIVGVVINAFFPSIFKPLDGYLFTPLGTIFLNLIKMVIVPLVFFSIVTGVANIGDPKKLGRIGIKTITFFLTTTAIAITIGIVLALILKPGLAGTFQTDNLNYEPTKAPPASETFLGIIPVNPIAAMAEGAMLQIIFFAVFIGFAISYLGKKVEGIAKLMEQGNEIMMFLVNLVMKFAPFGTFGLIASAVGQLGFSALKAMFLYMLVVLLALAVHFFFVYGGAMKFLAKRNPVQVIKTYSPAMAVSFSTSSSSATLPVAMEIAQKKLGVPRSISSFVQPLGATINMDGTAIMQGVATIFIAQVFSVDLSITALITVVLTAVLASIGTAAVPGAGLIMLAMVLTAVGLPVEGIALIIGIDRLLDMTRTMVNSTGDLACTLYVTTSEENKGEVFDDVYESGEDDFAKS</sequence>
<name>A0ABU9LMD7_9BACL</name>
<keyword evidence="3" id="KW-1003">Cell membrane</keyword>
<feature type="transmembrane region" description="Helical" evidence="7">
    <location>
        <begin position="145"/>
        <end position="163"/>
    </location>
</feature>
<dbReference type="Proteomes" id="UP001398420">
    <property type="component" value="Unassembled WGS sequence"/>
</dbReference>
<feature type="transmembrane region" description="Helical" evidence="7">
    <location>
        <begin position="349"/>
        <end position="372"/>
    </location>
</feature>
<keyword evidence="5 7" id="KW-1133">Transmembrane helix</keyword>
<dbReference type="EMBL" id="JBCEWA010000002">
    <property type="protein sequence ID" value="MEL5987546.1"/>
    <property type="molecule type" value="Genomic_DNA"/>
</dbReference>
<keyword evidence="9" id="KW-1185">Reference proteome</keyword>
<feature type="transmembrane region" description="Helical" evidence="7">
    <location>
        <begin position="41"/>
        <end position="68"/>
    </location>
</feature>
<evidence type="ECO:0000256" key="5">
    <source>
        <dbReference type="ARBA" id="ARBA00022989"/>
    </source>
</evidence>
<comment type="caution">
    <text evidence="8">The sequence shown here is derived from an EMBL/GenBank/DDBJ whole genome shotgun (WGS) entry which is preliminary data.</text>
</comment>
<comment type="subcellular location">
    <subcellularLocation>
        <location evidence="1">Cell membrane</location>
        <topology evidence="1">Multi-pass membrane protein</topology>
    </subcellularLocation>
</comment>
<dbReference type="PANTHER" id="PTHR42865">
    <property type="entry name" value="PROTON/GLUTAMATE-ASPARTATE SYMPORTER"/>
    <property type="match status" value="1"/>
</dbReference>
<evidence type="ECO:0000256" key="6">
    <source>
        <dbReference type="ARBA" id="ARBA00023136"/>
    </source>
</evidence>
<reference evidence="8 9" key="1">
    <citation type="submission" date="2024-04" db="EMBL/GenBank/DDBJ databases">
        <authorList>
            <person name="Wu Y.S."/>
            <person name="Zhang L."/>
        </authorList>
    </citation>
    <scope>NUCLEOTIDE SEQUENCE [LARGE SCALE GENOMIC DNA]</scope>
    <source>
        <strain evidence="8 9">KG-01</strain>
    </source>
</reference>
<organism evidence="8 9">
    <name type="scientific">Kurthia gibsonii</name>
    <dbReference type="NCBI Taxonomy" id="33946"/>
    <lineage>
        <taxon>Bacteria</taxon>
        <taxon>Bacillati</taxon>
        <taxon>Bacillota</taxon>
        <taxon>Bacilli</taxon>
        <taxon>Bacillales</taxon>
        <taxon>Caryophanaceae</taxon>
        <taxon>Kurthia</taxon>
    </lineage>
</organism>
<accession>A0ABU9LMD7</accession>
<evidence type="ECO:0000313" key="8">
    <source>
        <dbReference type="EMBL" id="MEL5987546.1"/>
    </source>
</evidence>
<dbReference type="InterPro" id="IPR001991">
    <property type="entry name" value="Na-dicarboxylate_symporter"/>
</dbReference>
<evidence type="ECO:0000256" key="7">
    <source>
        <dbReference type="SAM" id="Phobius"/>
    </source>
</evidence>
<keyword evidence="4 7" id="KW-0812">Transmembrane</keyword>
<feature type="transmembrane region" description="Helical" evidence="7">
    <location>
        <begin position="80"/>
        <end position="102"/>
    </location>
</feature>
<gene>
    <name evidence="8" type="ORF">AAF454_03775</name>
</gene>
<feature type="transmembrane region" description="Helical" evidence="7">
    <location>
        <begin position="215"/>
        <end position="234"/>
    </location>
</feature>
<evidence type="ECO:0000313" key="9">
    <source>
        <dbReference type="Proteomes" id="UP001398420"/>
    </source>
</evidence>
<evidence type="ECO:0000256" key="1">
    <source>
        <dbReference type="ARBA" id="ARBA00004651"/>
    </source>
</evidence>
<keyword evidence="2" id="KW-0813">Transport</keyword>
<evidence type="ECO:0000256" key="3">
    <source>
        <dbReference type="ARBA" id="ARBA00022475"/>
    </source>
</evidence>
<dbReference type="RefSeq" id="WP_087680429.1">
    <property type="nucleotide sequence ID" value="NZ_JALKQX010000003.1"/>
</dbReference>
<dbReference type="InterPro" id="IPR036458">
    <property type="entry name" value="Na:dicarbo_symporter_sf"/>
</dbReference>